<evidence type="ECO:0000313" key="2">
    <source>
        <dbReference type="Proteomes" id="UP001194746"/>
    </source>
</evidence>
<comment type="caution">
    <text evidence="1">The sequence shown here is derived from an EMBL/GenBank/DDBJ whole genome shotgun (WGS) entry which is preliminary data.</text>
</comment>
<accession>A0AAD4GS06</accession>
<sequence>MSLPLPEFLLNPVSPRSLRFTAYVEAKASLDSRLDSYQPLSPEDDTTSFLRTFFKYLPLEGQIHLVEDVSQCSHSDQLAELATGIDVELLRPLLIMGGAQEDPESTMEHRIAQSCLRRDGRLCILTKTPARRPGISLRSANLQFAYIIPRPMGVSRDDDGDKRIMSALWFRLFRYFPALHVDLGMSPELVNQEINVMVLNPAFKGPFETFCLTLEATSVPDQYHIKTFPRTTALYDALLPQNRFLTLAQHDERVPLPCAALLSFHAAIANILHESGRDVRTIELLRAARKFRIMAEDGSSNIGEMLPVYILLLMASGGRNKRPPNILLEDGD</sequence>
<organism evidence="1 2">
    <name type="scientific">Aspergillus nanangensis</name>
    <dbReference type="NCBI Taxonomy" id="2582783"/>
    <lineage>
        <taxon>Eukaryota</taxon>
        <taxon>Fungi</taxon>
        <taxon>Dikarya</taxon>
        <taxon>Ascomycota</taxon>
        <taxon>Pezizomycotina</taxon>
        <taxon>Eurotiomycetes</taxon>
        <taxon>Eurotiomycetidae</taxon>
        <taxon>Eurotiales</taxon>
        <taxon>Aspergillaceae</taxon>
        <taxon>Aspergillus</taxon>
        <taxon>Aspergillus subgen. Circumdati</taxon>
    </lineage>
</organism>
<keyword evidence="2" id="KW-1185">Reference proteome</keyword>
<reference evidence="1" key="2">
    <citation type="submission" date="2020-02" db="EMBL/GenBank/DDBJ databases">
        <authorList>
            <person name="Gilchrist C.L.M."/>
            <person name="Chooi Y.-H."/>
        </authorList>
    </citation>
    <scope>NUCLEOTIDE SEQUENCE</scope>
    <source>
        <strain evidence="1">MST-FP2251</strain>
    </source>
</reference>
<name>A0AAD4GS06_ASPNN</name>
<evidence type="ECO:0000313" key="1">
    <source>
        <dbReference type="EMBL" id="KAF9887095.1"/>
    </source>
</evidence>
<protein>
    <recommendedName>
        <fullName evidence="3">HNH nuclease domain-containing protein</fullName>
    </recommendedName>
</protein>
<dbReference type="EMBL" id="VCAU01000067">
    <property type="protein sequence ID" value="KAF9887095.1"/>
    <property type="molecule type" value="Genomic_DNA"/>
</dbReference>
<proteinExistence type="predicted"/>
<dbReference type="AlphaFoldDB" id="A0AAD4GS06"/>
<dbReference type="Proteomes" id="UP001194746">
    <property type="component" value="Unassembled WGS sequence"/>
</dbReference>
<gene>
    <name evidence="1" type="ORF">FE257_010589</name>
</gene>
<reference evidence="1" key="1">
    <citation type="journal article" date="2019" name="Beilstein J. Org. Chem.">
        <title>Nanangenines: drimane sesquiterpenoids as the dominant metabolite cohort of a novel Australian fungus, Aspergillus nanangensis.</title>
        <authorList>
            <person name="Lacey H.J."/>
            <person name="Gilchrist C.L.M."/>
            <person name="Crombie A."/>
            <person name="Kalaitzis J.A."/>
            <person name="Vuong D."/>
            <person name="Rutledge P.J."/>
            <person name="Turner P."/>
            <person name="Pitt J.I."/>
            <person name="Lacey E."/>
            <person name="Chooi Y.H."/>
            <person name="Piggott A.M."/>
        </authorList>
    </citation>
    <scope>NUCLEOTIDE SEQUENCE</scope>
    <source>
        <strain evidence="1">MST-FP2251</strain>
    </source>
</reference>
<evidence type="ECO:0008006" key="3">
    <source>
        <dbReference type="Google" id="ProtNLM"/>
    </source>
</evidence>